<comment type="caution">
    <text evidence="2">The sequence shown here is derived from an EMBL/GenBank/DDBJ whole genome shotgun (WGS) entry which is preliminary data.</text>
</comment>
<dbReference type="EMBL" id="CAJQYY010000003">
    <property type="protein sequence ID" value="CAG4889070.1"/>
    <property type="molecule type" value="Genomic_DNA"/>
</dbReference>
<evidence type="ECO:0000313" key="3">
    <source>
        <dbReference type="Proteomes" id="UP000789752"/>
    </source>
</evidence>
<organism evidence="2 3">
    <name type="scientific">Paraburkholderia gardini</name>
    <dbReference type="NCBI Taxonomy" id="2823469"/>
    <lineage>
        <taxon>Bacteria</taxon>
        <taxon>Pseudomonadati</taxon>
        <taxon>Pseudomonadota</taxon>
        <taxon>Betaproteobacteria</taxon>
        <taxon>Burkholderiales</taxon>
        <taxon>Burkholderiaceae</taxon>
        <taxon>Paraburkholderia</taxon>
    </lineage>
</organism>
<name>A0ABM8TYR4_9BURK</name>
<reference evidence="2 3" key="1">
    <citation type="submission" date="2021-04" db="EMBL/GenBank/DDBJ databases">
        <authorList>
            <person name="Vanwijnsberghe S."/>
        </authorList>
    </citation>
    <scope>NUCLEOTIDE SEQUENCE [LARGE SCALE GENOMIC DNA]</scope>
    <source>
        <strain evidence="2 3">LMG 32171</strain>
    </source>
</reference>
<protein>
    <recommendedName>
        <fullName evidence="1">NAD-dependent epimerase/dehydratase domain-containing protein</fullName>
    </recommendedName>
</protein>
<dbReference type="PANTHER" id="PTHR48079:SF6">
    <property type="entry name" value="NAD(P)-BINDING DOMAIN-CONTAINING PROTEIN-RELATED"/>
    <property type="match status" value="1"/>
</dbReference>
<dbReference type="Gene3D" id="3.40.50.720">
    <property type="entry name" value="NAD(P)-binding Rossmann-like Domain"/>
    <property type="match status" value="1"/>
</dbReference>
<keyword evidence="3" id="KW-1185">Reference proteome</keyword>
<dbReference type="CDD" id="cd05262">
    <property type="entry name" value="SDR_a7"/>
    <property type="match status" value="1"/>
</dbReference>
<dbReference type="Proteomes" id="UP000789752">
    <property type="component" value="Unassembled WGS sequence"/>
</dbReference>
<accession>A0ABM8TYR4</accession>
<proteinExistence type="predicted"/>
<evidence type="ECO:0000259" key="1">
    <source>
        <dbReference type="Pfam" id="PF01370"/>
    </source>
</evidence>
<dbReference type="Pfam" id="PF01370">
    <property type="entry name" value="Epimerase"/>
    <property type="match status" value="1"/>
</dbReference>
<dbReference type="SUPFAM" id="SSF51735">
    <property type="entry name" value="NAD(P)-binding Rossmann-fold domains"/>
    <property type="match status" value="1"/>
</dbReference>
<dbReference type="RefSeq" id="WP_228974863.1">
    <property type="nucleotide sequence ID" value="NZ_CAJQYY010000003.1"/>
</dbReference>
<dbReference type="InterPro" id="IPR036291">
    <property type="entry name" value="NAD(P)-bd_dom_sf"/>
</dbReference>
<dbReference type="PANTHER" id="PTHR48079">
    <property type="entry name" value="PROTEIN YEEZ"/>
    <property type="match status" value="1"/>
</dbReference>
<sequence length="297" mass="31517">MKVFVTGATGFVGSAVVRELIDAGHKVLGLARSDRGAASLVAAGADVHRGSLEDLDSLHRGALAADGVIHMAFNHDFSKFAGNCETERRAIEALGAALEGSDRPLILTSGVALLAPGRIADEATVRAPNSTFPRSVEEIAVSLTARGVRASTVRLAPSVHGDGDHGFVPGLIAIAREKGVSAYAGDGLNRWPAVHRLDAAHLYRLVLEKGHAGARYHAIADEGVPFREIAGVIGRRLNLPVVSQHLEEANEHFGWFALFATVDIPASSQRTQELLGWRPVGPDLLTDIDQPGYYVHS</sequence>
<feature type="domain" description="NAD-dependent epimerase/dehydratase" evidence="1">
    <location>
        <begin position="3"/>
        <end position="216"/>
    </location>
</feature>
<dbReference type="InterPro" id="IPR001509">
    <property type="entry name" value="Epimerase_deHydtase"/>
</dbReference>
<gene>
    <name evidence="2" type="ORF">R54767_00644</name>
</gene>
<evidence type="ECO:0000313" key="2">
    <source>
        <dbReference type="EMBL" id="CAG4889070.1"/>
    </source>
</evidence>
<dbReference type="InterPro" id="IPR051783">
    <property type="entry name" value="NAD(P)-dependent_oxidoreduct"/>
</dbReference>